<reference evidence="3 4" key="1">
    <citation type="journal article" date="2021" name="Nat. Plants">
        <title>The Taxus genome provides insights into paclitaxel biosynthesis.</title>
        <authorList>
            <person name="Xiong X."/>
            <person name="Gou J."/>
            <person name="Liao Q."/>
            <person name="Li Y."/>
            <person name="Zhou Q."/>
            <person name="Bi G."/>
            <person name="Li C."/>
            <person name="Du R."/>
            <person name="Wang X."/>
            <person name="Sun T."/>
            <person name="Guo L."/>
            <person name="Liang H."/>
            <person name="Lu P."/>
            <person name="Wu Y."/>
            <person name="Zhang Z."/>
            <person name="Ro D.K."/>
            <person name="Shang Y."/>
            <person name="Huang S."/>
            <person name="Yan J."/>
        </authorList>
    </citation>
    <scope>NUCLEOTIDE SEQUENCE [LARGE SCALE GENOMIC DNA]</scope>
    <source>
        <strain evidence="3">Ta-2019</strain>
    </source>
</reference>
<evidence type="ECO:0000313" key="3">
    <source>
        <dbReference type="EMBL" id="KAH9323777.1"/>
    </source>
</evidence>
<feature type="domain" description="Aldehyde oxidase/xanthine dehydrogenase second molybdopterin binding" evidence="2">
    <location>
        <begin position="161"/>
        <end position="269"/>
    </location>
</feature>
<dbReference type="EMBL" id="JAHRHJ020000003">
    <property type="protein sequence ID" value="KAH9323777.1"/>
    <property type="molecule type" value="Genomic_DNA"/>
</dbReference>
<keyword evidence="4" id="KW-1185">Reference proteome</keyword>
<dbReference type="Proteomes" id="UP000824469">
    <property type="component" value="Unassembled WGS sequence"/>
</dbReference>
<dbReference type="Pfam" id="PF20256">
    <property type="entry name" value="MoCoBD_2"/>
    <property type="match status" value="1"/>
</dbReference>
<dbReference type="Gene3D" id="3.30.365.10">
    <property type="entry name" value="Aldehyde oxidase/xanthine dehydrogenase, molybdopterin binding domain"/>
    <property type="match status" value="1"/>
</dbReference>
<dbReference type="GO" id="GO:0005506">
    <property type="term" value="F:iron ion binding"/>
    <property type="evidence" value="ECO:0007669"/>
    <property type="project" value="InterPro"/>
</dbReference>
<protein>
    <recommendedName>
        <fullName evidence="2">Aldehyde oxidase/xanthine dehydrogenase second molybdopterin binding domain-containing protein</fullName>
    </recommendedName>
</protein>
<dbReference type="AlphaFoldDB" id="A0AA38GJZ8"/>
<keyword evidence="1" id="KW-0500">Molybdenum</keyword>
<accession>A0AA38GJZ8</accession>
<dbReference type="CDD" id="cd00303">
    <property type="entry name" value="retropepsin_like"/>
    <property type="match status" value="1"/>
</dbReference>
<dbReference type="InterPro" id="IPR016208">
    <property type="entry name" value="Ald_Oxase/xanthine_DH-like"/>
</dbReference>
<dbReference type="InterPro" id="IPR046867">
    <property type="entry name" value="AldOxase/xan_DH_MoCoBD2"/>
</dbReference>
<name>A0AA38GJZ8_TAXCH</name>
<dbReference type="Pfam" id="PF08284">
    <property type="entry name" value="RVP_2"/>
    <property type="match status" value="1"/>
</dbReference>
<dbReference type="PANTHER" id="PTHR11908:SF132">
    <property type="entry name" value="ALDEHYDE OXIDASE 1-RELATED"/>
    <property type="match status" value="1"/>
</dbReference>
<organism evidence="3 4">
    <name type="scientific">Taxus chinensis</name>
    <name type="common">Chinese yew</name>
    <name type="synonym">Taxus wallichiana var. chinensis</name>
    <dbReference type="NCBI Taxonomy" id="29808"/>
    <lineage>
        <taxon>Eukaryota</taxon>
        <taxon>Viridiplantae</taxon>
        <taxon>Streptophyta</taxon>
        <taxon>Embryophyta</taxon>
        <taxon>Tracheophyta</taxon>
        <taxon>Spermatophyta</taxon>
        <taxon>Pinopsida</taxon>
        <taxon>Pinidae</taxon>
        <taxon>Conifers II</taxon>
        <taxon>Cupressales</taxon>
        <taxon>Taxaceae</taxon>
        <taxon>Taxus</taxon>
    </lineage>
</organism>
<dbReference type="SUPFAM" id="SSF56003">
    <property type="entry name" value="Molybdenum cofactor-binding domain"/>
    <property type="match status" value="1"/>
</dbReference>
<gene>
    <name evidence="3" type="ORF">KI387_018416</name>
</gene>
<dbReference type="InterPro" id="IPR037165">
    <property type="entry name" value="AldOxase/xan_DH_Mopterin-bd_sf"/>
</dbReference>
<dbReference type="PANTHER" id="PTHR11908">
    <property type="entry name" value="XANTHINE DEHYDROGENASE"/>
    <property type="match status" value="1"/>
</dbReference>
<evidence type="ECO:0000313" key="4">
    <source>
        <dbReference type="Proteomes" id="UP000824469"/>
    </source>
</evidence>
<evidence type="ECO:0000259" key="2">
    <source>
        <dbReference type="Pfam" id="PF20256"/>
    </source>
</evidence>
<proteinExistence type="predicted"/>
<comment type="caution">
    <text evidence="3">The sequence shown here is derived from an EMBL/GenBank/DDBJ whole genome shotgun (WGS) entry which is preliminary data.</text>
</comment>
<evidence type="ECO:0000256" key="1">
    <source>
        <dbReference type="ARBA" id="ARBA00022505"/>
    </source>
</evidence>
<sequence>MVEDYVAEFQRLSVMITDATENRLIVLFIEGLVEPLKDLVRTFDPLSLQEAIKKSLDLEEEEACVDEAKQNHDPESLGSTLATLSGAPRYHPFWVRGDLQVQRGTILIDCGATHSFIDESLVAKMDLNVEDLKGFTVKVANGYSMPCTRSRPNLLFTLGKHEATVQSVDLSAQIYWVPDSSASNYLNYGAAASEVEVDLLSGATTILQTDIIYDCGRSLNPAVDLGQIEGAFVQGVGFFMTEEHVVDKNGKLESDGTWTYKVPTLDTIPRKFNVELLNSPVHQKRVLSSKASGEPPLLLAASVHCAIREAIRAARRDLPINKNKHFRMDSPATMDVIKSLCGLDNVECYLKSLSASTKQ</sequence>
<dbReference type="GO" id="GO:0016491">
    <property type="term" value="F:oxidoreductase activity"/>
    <property type="evidence" value="ECO:0007669"/>
    <property type="project" value="InterPro"/>
</dbReference>